<evidence type="ECO:0000313" key="1">
    <source>
        <dbReference type="EMBL" id="QEG35464.1"/>
    </source>
</evidence>
<dbReference type="Proteomes" id="UP000323917">
    <property type="component" value="Chromosome"/>
</dbReference>
<keyword evidence="2" id="KW-1185">Reference proteome</keyword>
<proteinExistence type="predicted"/>
<gene>
    <name evidence="1" type="ORF">Pr1d_27630</name>
</gene>
<evidence type="ECO:0000313" key="2">
    <source>
        <dbReference type="Proteomes" id="UP000323917"/>
    </source>
</evidence>
<accession>A0A5B9Q8Q6</accession>
<dbReference type="AlphaFoldDB" id="A0A5B9Q8Q6"/>
<protein>
    <submittedName>
        <fullName evidence="1">Uncharacterized protein</fullName>
    </submittedName>
</protein>
<organism evidence="1 2">
    <name type="scientific">Bythopirellula goksoeyrii</name>
    <dbReference type="NCBI Taxonomy" id="1400387"/>
    <lineage>
        <taxon>Bacteria</taxon>
        <taxon>Pseudomonadati</taxon>
        <taxon>Planctomycetota</taxon>
        <taxon>Planctomycetia</taxon>
        <taxon>Pirellulales</taxon>
        <taxon>Lacipirellulaceae</taxon>
        <taxon>Bythopirellula</taxon>
    </lineage>
</organism>
<dbReference type="KEGG" id="bgok:Pr1d_27630"/>
<reference evidence="1 2" key="1">
    <citation type="submission" date="2019-08" db="EMBL/GenBank/DDBJ databases">
        <title>Deep-cultivation of Planctomycetes and their phenomic and genomic characterization uncovers novel biology.</title>
        <authorList>
            <person name="Wiegand S."/>
            <person name="Jogler M."/>
            <person name="Boedeker C."/>
            <person name="Pinto D."/>
            <person name="Vollmers J."/>
            <person name="Rivas-Marin E."/>
            <person name="Kohn T."/>
            <person name="Peeters S.H."/>
            <person name="Heuer A."/>
            <person name="Rast P."/>
            <person name="Oberbeckmann S."/>
            <person name="Bunk B."/>
            <person name="Jeske O."/>
            <person name="Meyerdierks A."/>
            <person name="Storesund J.E."/>
            <person name="Kallscheuer N."/>
            <person name="Luecker S."/>
            <person name="Lage O.M."/>
            <person name="Pohl T."/>
            <person name="Merkel B.J."/>
            <person name="Hornburger P."/>
            <person name="Mueller R.-W."/>
            <person name="Bruemmer F."/>
            <person name="Labrenz M."/>
            <person name="Spormann A.M."/>
            <person name="Op den Camp H."/>
            <person name="Overmann J."/>
            <person name="Amann R."/>
            <person name="Jetten M.S.M."/>
            <person name="Mascher T."/>
            <person name="Medema M.H."/>
            <person name="Devos D.P."/>
            <person name="Kaster A.-K."/>
            <person name="Ovreas L."/>
            <person name="Rohde M."/>
            <person name="Galperin M.Y."/>
            <person name="Jogler C."/>
        </authorList>
    </citation>
    <scope>NUCLEOTIDE SEQUENCE [LARGE SCALE GENOMIC DNA]</scope>
    <source>
        <strain evidence="1 2">Pr1d</strain>
    </source>
</reference>
<sequence>MLANPPQLPLMRRLETITPMAIPARAIANTRIVTKMVVPVTSLPFNLHTENLKRRVHRGAENMRSSFPRITLHLCGLCV</sequence>
<name>A0A5B9Q8Q6_9BACT</name>
<dbReference type="EMBL" id="CP042913">
    <property type="protein sequence ID" value="QEG35464.1"/>
    <property type="molecule type" value="Genomic_DNA"/>
</dbReference>